<dbReference type="AlphaFoldDB" id="A0A7I8J2D1"/>
<feature type="compositionally biased region" description="Basic residues" evidence="1">
    <location>
        <begin position="31"/>
        <end position="67"/>
    </location>
</feature>
<feature type="region of interest" description="Disordered" evidence="1">
    <location>
        <begin position="28"/>
        <end position="67"/>
    </location>
</feature>
<sequence>MKCWDMETRTRSGRRREGWERKVLTAPSWGGRRRARSRRLGWRGTRRGCGRSRGRSRGGRRWRAPRR</sequence>
<evidence type="ECO:0000313" key="2">
    <source>
        <dbReference type="EMBL" id="CAA2624518.1"/>
    </source>
</evidence>
<name>A0A7I8J2D1_SPIIN</name>
<dbReference type="EMBL" id="CACRZD030000008">
    <property type="protein sequence ID" value="CAA6663963.1"/>
    <property type="molecule type" value="Genomic_DNA"/>
</dbReference>
<keyword evidence="3" id="KW-1185">Reference proteome</keyword>
<organism evidence="2">
    <name type="scientific">Spirodela intermedia</name>
    <name type="common">Intermediate duckweed</name>
    <dbReference type="NCBI Taxonomy" id="51605"/>
    <lineage>
        <taxon>Eukaryota</taxon>
        <taxon>Viridiplantae</taxon>
        <taxon>Streptophyta</taxon>
        <taxon>Embryophyta</taxon>
        <taxon>Tracheophyta</taxon>
        <taxon>Spermatophyta</taxon>
        <taxon>Magnoliopsida</taxon>
        <taxon>Liliopsida</taxon>
        <taxon>Araceae</taxon>
        <taxon>Lemnoideae</taxon>
        <taxon>Spirodela</taxon>
    </lineage>
</organism>
<dbReference type="Proteomes" id="UP001189122">
    <property type="component" value="Unassembled WGS sequence"/>
</dbReference>
<accession>A0A7I8J2D1</accession>
<dbReference type="EMBL" id="LR743595">
    <property type="protein sequence ID" value="CAA2624518.1"/>
    <property type="molecule type" value="Genomic_DNA"/>
</dbReference>
<reference evidence="2 3" key="1">
    <citation type="submission" date="2019-12" db="EMBL/GenBank/DDBJ databases">
        <authorList>
            <person name="Scholz U."/>
            <person name="Mascher M."/>
            <person name="Fiebig A."/>
        </authorList>
    </citation>
    <scope>NUCLEOTIDE SEQUENCE</scope>
</reference>
<evidence type="ECO:0000256" key="1">
    <source>
        <dbReference type="SAM" id="MobiDB-lite"/>
    </source>
</evidence>
<gene>
    <name evidence="2" type="ORF">SI7747_08010352</name>
</gene>
<evidence type="ECO:0000313" key="3">
    <source>
        <dbReference type="Proteomes" id="UP001189122"/>
    </source>
</evidence>
<proteinExistence type="predicted"/>
<protein>
    <submittedName>
        <fullName evidence="2">Uncharacterized protein</fullName>
    </submittedName>
</protein>